<keyword evidence="3" id="KW-1015">Disulfide bond</keyword>
<dbReference type="SUPFAM" id="SSF52833">
    <property type="entry name" value="Thioredoxin-like"/>
    <property type="match status" value="1"/>
</dbReference>
<dbReference type="InterPro" id="IPR000866">
    <property type="entry name" value="AhpC/TSA"/>
</dbReference>
<dbReference type="PANTHER" id="PTHR42852:SF6">
    <property type="entry name" value="THIOL:DISULFIDE INTERCHANGE PROTEIN DSBE"/>
    <property type="match status" value="1"/>
</dbReference>
<comment type="subcellular location">
    <subcellularLocation>
        <location evidence="1">Cell envelope</location>
    </subcellularLocation>
</comment>
<dbReference type="Gene3D" id="3.40.30.10">
    <property type="entry name" value="Glutaredoxin"/>
    <property type="match status" value="1"/>
</dbReference>
<dbReference type="RefSeq" id="WP_145713506.1">
    <property type="nucleotide sequence ID" value="NZ_BAAAFY010000001.1"/>
</dbReference>
<dbReference type="EMBL" id="VLLG01000003">
    <property type="protein sequence ID" value="TWI88328.1"/>
    <property type="molecule type" value="Genomic_DNA"/>
</dbReference>
<dbReference type="GO" id="GO:0016491">
    <property type="term" value="F:oxidoreductase activity"/>
    <property type="evidence" value="ECO:0007669"/>
    <property type="project" value="InterPro"/>
</dbReference>
<dbReference type="PROSITE" id="PS00194">
    <property type="entry name" value="THIOREDOXIN_1"/>
    <property type="match status" value="1"/>
</dbReference>
<feature type="domain" description="Thioredoxin" evidence="6">
    <location>
        <begin position="223"/>
        <end position="361"/>
    </location>
</feature>
<sequence length="361" mass="39788">MKQLFLAVCCLAGATIANAQQVITGTISGADGKKLYLFDDTDNNPDDSTVLKNGQFSFTIKEQKEPSVHALILEGVDYPMLFVPGPAPQQVTATATGFPVASAVKGNDNTKALQEYQQLFSPLIQRAQALNSEASGIAGDDEAAKDAFRKKAAAFSQDVVKTGKTFIQQHPKALASLWMLINELRPRLQPEEFAQLFEGLDKSLQDSKYGKSVSQYIKSVKLSGVGVVAEDFAQNDVQGKPVKLSSFRGKYVLVDFWASWCGPCRQENPNVVKAYNKFKNRNFTILGVSLDQDKTRWVRAISQDGLAWTHVSDLQGWNNEVAVQYGIRSIPANFLIDPQGRIIARNLRGEDLEAKLEEILK</sequence>
<evidence type="ECO:0000256" key="5">
    <source>
        <dbReference type="SAM" id="SignalP"/>
    </source>
</evidence>
<evidence type="ECO:0000256" key="3">
    <source>
        <dbReference type="ARBA" id="ARBA00023157"/>
    </source>
</evidence>
<feature type="signal peptide" evidence="5">
    <location>
        <begin position="1"/>
        <end position="19"/>
    </location>
</feature>
<evidence type="ECO:0000256" key="2">
    <source>
        <dbReference type="ARBA" id="ARBA00022748"/>
    </source>
</evidence>
<evidence type="ECO:0000256" key="1">
    <source>
        <dbReference type="ARBA" id="ARBA00004196"/>
    </source>
</evidence>
<dbReference type="GO" id="GO:0030313">
    <property type="term" value="C:cell envelope"/>
    <property type="evidence" value="ECO:0007669"/>
    <property type="project" value="UniProtKB-SubCell"/>
</dbReference>
<dbReference type="CDD" id="cd02966">
    <property type="entry name" value="TlpA_like_family"/>
    <property type="match status" value="1"/>
</dbReference>
<dbReference type="PANTHER" id="PTHR42852">
    <property type="entry name" value="THIOL:DISULFIDE INTERCHANGE PROTEIN DSBE"/>
    <property type="match status" value="1"/>
</dbReference>
<dbReference type="InterPro" id="IPR025380">
    <property type="entry name" value="DUF4369"/>
</dbReference>
<dbReference type="InterPro" id="IPR036249">
    <property type="entry name" value="Thioredoxin-like_sf"/>
</dbReference>
<dbReference type="InterPro" id="IPR013766">
    <property type="entry name" value="Thioredoxin_domain"/>
</dbReference>
<feature type="chain" id="PRO_5021753623" evidence="5">
    <location>
        <begin position="20"/>
        <end position="361"/>
    </location>
</feature>
<dbReference type="AlphaFoldDB" id="A0A562T4X8"/>
<keyword evidence="8" id="KW-1185">Reference proteome</keyword>
<proteinExistence type="predicted"/>
<dbReference type="GO" id="GO:0016209">
    <property type="term" value="F:antioxidant activity"/>
    <property type="evidence" value="ECO:0007669"/>
    <property type="project" value="InterPro"/>
</dbReference>
<keyword evidence="5" id="KW-0732">Signal</keyword>
<dbReference type="InterPro" id="IPR050553">
    <property type="entry name" value="Thioredoxin_ResA/DsbE_sf"/>
</dbReference>
<evidence type="ECO:0000256" key="4">
    <source>
        <dbReference type="ARBA" id="ARBA00023284"/>
    </source>
</evidence>
<dbReference type="GO" id="GO:0017004">
    <property type="term" value="P:cytochrome complex assembly"/>
    <property type="evidence" value="ECO:0007669"/>
    <property type="project" value="UniProtKB-KW"/>
</dbReference>
<gene>
    <name evidence="7" type="ORF">LX66_2413</name>
</gene>
<dbReference type="Proteomes" id="UP000316778">
    <property type="component" value="Unassembled WGS sequence"/>
</dbReference>
<evidence type="ECO:0000259" key="6">
    <source>
        <dbReference type="PROSITE" id="PS51352"/>
    </source>
</evidence>
<organism evidence="7 8">
    <name type="scientific">Chitinophaga japonensis</name>
    <name type="common">Flexibacter japonensis</name>
    <dbReference type="NCBI Taxonomy" id="104662"/>
    <lineage>
        <taxon>Bacteria</taxon>
        <taxon>Pseudomonadati</taxon>
        <taxon>Bacteroidota</taxon>
        <taxon>Chitinophagia</taxon>
        <taxon>Chitinophagales</taxon>
        <taxon>Chitinophagaceae</taxon>
        <taxon>Chitinophaga</taxon>
    </lineage>
</organism>
<dbReference type="Pfam" id="PF00578">
    <property type="entry name" value="AhpC-TSA"/>
    <property type="match status" value="1"/>
</dbReference>
<keyword evidence="2" id="KW-0201">Cytochrome c-type biogenesis</keyword>
<comment type="caution">
    <text evidence="7">The sequence shown here is derived from an EMBL/GenBank/DDBJ whole genome shotgun (WGS) entry which is preliminary data.</text>
</comment>
<dbReference type="Pfam" id="PF14289">
    <property type="entry name" value="DUF4369"/>
    <property type="match status" value="1"/>
</dbReference>
<reference evidence="7 8" key="1">
    <citation type="journal article" date="2013" name="Stand. Genomic Sci.">
        <title>Genomic Encyclopedia of Type Strains, Phase I: The one thousand microbial genomes (KMG-I) project.</title>
        <authorList>
            <person name="Kyrpides N.C."/>
            <person name="Woyke T."/>
            <person name="Eisen J.A."/>
            <person name="Garrity G."/>
            <person name="Lilburn T.G."/>
            <person name="Beck B.J."/>
            <person name="Whitman W.B."/>
            <person name="Hugenholtz P."/>
            <person name="Klenk H.P."/>
        </authorList>
    </citation>
    <scope>NUCLEOTIDE SEQUENCE [LARGE SCALE GENOMIC DNA]</scope>
    <source>
        <strain evidence="7 8">DSM 13484</strain>
    </source>
</reference>
<keyword evidence="4" id="KW-0676">Redox-active center</keyword>
<dbReference type="InterPro" id="IPR017937">
    <property type="entry name" value="Thioredoxin_CS"/>
</dbReference>
<evidence type="ECO:0000313" key="7">
    <source>
        <dbReference type="EMBL" id="TWI88328.1"/>
    </source>
</evidence>
<protein>
    <submittedName>
        <fullName evidence="7">Peroxiredoxin</fullName>
    </submittedName>
</protein>
<accession>A0A562T4X8</accession>
<dbReference type="PROSITE" id="PS51352">
    <property type="entry name" value="THIOREDOXIN_2"/>
    <property type="match status" value="1"/>
</dbReference>
<evidence type="ECO:0000313" key="8">
    <source>
        <dbReference type="Proteomes" id="UP000316778"/>
    </source>
</evidence>
<name>A0A562T4X8_CHIJA</name>